<dbReference type="RefSeq" id="WP_127077929.1">
    <property type="nucleotide sequence ID" value="NZ_RSCL01000001.1"/>
</dbReference>
<evidence type="ECO:0000313" key="3">
    <source>
        <dbReference type="Proteomes" id="UP000271624"/>
    </source>
</evidence>
<keyword evidence="3" id="KW-1185">Reference proteome</keyword>
<feature type="domain" description="AB hydrolase-1" evidence="1">
    <location>
        <begin position="35"/>
        <end position="289"/>
    </location>
</feature>
<name>A0A3S1CUE4_9CYAN</name>
<dbReference type="InterPro" id="IPR000073">
    <property type="entry name" value="AB_hydrolase_1"/>
</dbReference>
<sequence length="298" mass="33941">MLTQDTTQTQYYTWQNYRCAYEVYNPTNTPSGAPLLLVHPIGVGLSRQFWQRFIREFYNQGHQNQIYNPDLIGCGDSDMPAIPSTPEFEAQQLQFFIQNIIQKPVILVVQGALFPVAVELYQKVPDLIAGMVLSGPPTWSLISKDRPKWRQNLAWSIFSSLFGNLFYRYARTEKFLRNFSTKRLFASSDKVDSEWLNTLQKGASNMASRYAVFSFLAGFWRQDYRSKVAVIQKPVLAVMGEVASSIAKEGEQEKANERLAEYLACLPQAQGIKIPGRNVLPYESTAEFVKAMSSFVKL</sequence>
<gene>
    <name evidence="2" type="ORF">DSM106972_001560</name>
</gene>
<dbReference type="PANTHER" id="PTHR46438:SF2">
    <property type="entry name" value="ALPHA_BETA-HYDROLASES SUPERFAMILY PROTEIN"/>
    <property type="match status" value="1"/>
</dbReference>
<dbReference type="SUPFAM" id="SSF53474">
    <property type="entry name" value="alpha/beta-Hydrolases"/>
    <property type="match status" value="1"/>
</dbReference>
<dbReference type="Proteomes" id="UP000271624">
    <property type="component" value="Unassembled WGS sequence"/>
</dbReference>
<dbReference type="Pfam" id="PF12697">
    <property type="entry name" value="Abhydrolase_6"/>
    <property type="match status" value="1"/>
</dbReference>
<dbReference type="PANTHER" id="PTHR46438">
    <property type="entry name" value="ALPHA/BETA-HYDROLASES SUPERFAMILY PROTEIN"/>
    <property type="match status" value="1"/>
</dbReference>
<comment type="caution">
    <text evidence="2">The sequence shown here is derived from an EMBL/GenBank/DDBJ whole genome shotgun (WGS) entry which is preliminary data.</text>
</comment>
<protein>
    <submittedName>
        <fullName evidence="2">Alpha/beta hydrolase</fullName>
    </submittedName>
</protein>
<accession>A0A3S1CUE4</accession>
<organism evidence="2 3">
    <name type="scientific">Dulcicalothrix desertica PCC 7102</name>
    <dbReference type="NCBI Taxonomy" id="232991"/>
    <lineage>
        <taxon>Bacteria</taxon>
        <taxon>Bacillati</taxon>
        <taxon>Cyanobacteriota</taxon>
        <taxon>Cyanophyceae</taxon>
        <taxon>Nostocales</taxon>
        <taxon>Calotrichaceae</taxon>
        <taxon>Dulcicalothrix</taxon>
    </lineage>
</organism>
<reference evidence="2" key="1">
    <citation type="submission" date="2018-12" db="EMBL/GenBank/DDBJ databases">
        <authorList>
            <person name="Will S."/>
            <person name="Neumann-Schaal M."/>
            <person name="Henke P."/>
        </authorList>
    </citation>
    <scope>NUCLEOTIDE SEQUENCE</scope>
    <source>
        <strain evidence="2">PCC 7102</strain>
    </source>
</reference>
<dbReference type="AlphaFoldDB" id="A0A3S1CUE4"/>
<dbReference type="GO" id="GO:0016787">
    <property type="term" value="F:hydrolase activity"/>
    <property type="evidence" value="ECO:0007669"/>
    <property type="project" value="UniProtKB-KW"/>
</dbReference>
<dbReference type="OrthoDB" id="505769at2"/>
<proteinExistence type="predicted"/>
<dbReference type="Gene3D" id="3.40.50.1820">
    <property type="entry name" value="alpha/beta hydrolase"/>
    <property type="match status" value="1"/>
</dbReference>
<reference evidence="2" key="2">
    <citation type="journal article" date="2019" name="Genome Biol. Evol.">
        <title>Day and night: Metabolic profiles and evolutionary relationships of six axenic non-marine cyanobacteria.</title>
        <authorList>
            <person name="Will S.E."/>
            <person name="Henke P."/>
            <person name="Boedeker C."/>
            <person name="Huang S."/>
            <person name="Brinkmann H."/>
            <person name="Rohde M."/>
            <person name="Jarek M."/>
            <person name="Friedl T."/>
            <person name="Seufert S."/>
            <person name="Schumacher M."/>
            <person name="Overmann J."/>
            <person name="Neumann-Schaal M."/>
            <person name="Petersen J."/>
        </authorList>
    </citation>
    <scope>NUCLEOTIDE SEQUENCE [LARGE SCALE GENOMIC DNA]</scope>
    <source>
        <strain evidence="2">PCC 7102</strain>
    </source>
</reference>
<dbReference type="EMBL" id="RSCL01000001">
    <property type="protein sequence ID" value="RUT09661.1"/>
    <property type="molecule type" value="Genomic_DNA"/>
</dbReference>
<dbReference type="InterPro" id="IPR029058">
    <property type="entry name" value="AB_hydrolase_fold"/>
</dbReference>
<evidence type="ECO:0000313" key="2">
    <source>
        <dbReference type="EMBL" id="RUT09661.1"/>
    </source>
</evidence>
<evidence type="ECO:0000259" key="1">
    <source>
        <dbReference type="Pfam" id="PF12697"/>
    </source>
</evidence>
<keyword evidence="2" id="KW-0378">Hydrolase</keyword>